<name>A0A6M5YG55_9BACT</name>
<dbReference type="Proteomes" id="UP000502756">
    <property type="component" value="Chromosome"/>
</dbReference>
<keyword evidence="3" id="KW-1185">Reference proteome</keyword>
<gene>
    <name evidence="2" type="ORF">HNV11_05235</name>
</gene>
<dbReference type="KEGG" id="stae:HNV11_05235"/>
<protein>
    <submittedName>
        <fullName evidence="2">Uncharacterized protein</fullName>
    </submittedName>
</protein>
<feature type="compositionally biased region" description="Basic and acidic residues" evidence="1">
    <location>
        <begin position="39"/>
        <end position="51"/>
    </location>
</feature>
<reference evidence="2 3" key="1">
    <citation type="submission" date="2020-05" db="EMBL/GenBank/DDBJ databases">
        <title>Genome sequencing of Spirosoma sp. TS118.</title>
        <authorList>
            <person name="Lee J.-H."/>
            <person name="Jeong S."/>
            <person name="Zhao L."/>
            <person name="Jung J.-H."/>
            <person name="Kim M.-K."/>
            <person name="Lim S."/>
        </authorList>
    </citation>
    <scope>NUCLEOTIDE SEQUENCE [LARGE SCALE GENOMIC DNA]</scope>
    <source>
        <strain evidence="2 3">TS118</strain>
    </source>
</reference>
<evidence type="ECO:0000313" key="2">
    <source>
        <dbReference type="EMBL" id="QJW92223.1"/>
    </source>
</evidence>
<sequence length="112" mass="13258">MYNEHRFNDFMEQLERKVGVLKVICDDAKRRIKDLEKTNSELNKKLKEQQDQIKQLQRKQEESEKNTTKSKDFGKLVKDNLSGTDTNAELKQQLDEYIRDLERCIAHLSSLS</sequence>
<dbReference type="Gene3D" id="1.20.120.810">
    <property type="entry name" value="Vinculin, Vh2 four-helix bundle"/>
    <property type="match status" value="1"/>
</dbReference>
<evidence type="ECO:0000256" key="1">
    <source>
        <dbReference type="SAM" id="MobiDB-lite"/>
    </source>
</evidence>
<evidence type="ECO:0000313" key="3">
    <source>
        <dbReference type="Proteomes" id="UP000502756"/>
    </source>
</evidence>
<dbReference type="EMBL" id="CP053435">
    <property type="protein sequence ID" value="QJW92223.1"/>
    <property type="molecule type" value="Genomic_DNA"/>
</dbReference>
<proteinExistence type="predicted"/>
<organism evidence="2 3">
    <name type="scientific">Spirosoma taeanense</name>
    <dbReference type="NCBI Taxonomy" id="2735870"/>
    <lineage>
        <taxon>Bacteria</taxon>
        <taxon>Pseudomonadati</taxon>
        <taxon>Bacteroidota</taxon>
        <taxon>Cytophagia</taxon>
        <taxon>Cytophagales</taxon>
        <taxon>Cytophagaceae</taxon>
        <taxon>Spirosoma</taxon>
    </lineage>
</organism>
<feature type="region of interest" description="Disordered" evidence="1">
    <location>
        <begin position="39"/>
        <end position="85"/>
    </location>
</feature>
<accession>A0A6M5YG55</accession>
<dbReference type="AlphaFoldDB" id="A0A6M5YG55"/>
<feature type="compositionally biased region" description="Basic and acidic residues" evidence="1">
    <location>
        <begin position="58"/>
        <end position="78"/>
    </location>
</feature>
<dbReference type="SUPFAM" id="SSF57997">
    <property type="entry name" value="Tropomyosin"/>
    <property type="match status" value="1"/>
</dbReference>